<dbReference type="InterPro" id="IPR000719">
    <property type="entry name" value="Prot_kinase_dom"/>
</dbReference>
<dbReference type="Proteomes" id="UP000887575">
    <property type="component" value="Unassembled WGS sequence"/>
</dbReference>
<dbReference type="PANTHER" id="PTHR24416:SF583">
    <property type="entry name" value="RECEPTOR PROTEIN-TYROSINE KINASE"/>
    <property type="match status" value="1"/>
</dbReference>
<feature type="chain" id="PRO_5042072027" description="Protein kinase domain-containing protein" evidence="3">
    <location>
        <begin position="22"/>
        <end position="990"/>
    </location>
</feature>
<name>A0AAF3FRQ7_9BILA</name>
<protein>
    <recommendedName>
        <fullName evidence="4">Protein kinase domain-containing protein</fullName>
    </recommendedName>
</protein>
<dbReference type="WBParaSite" id="MBELARI_LOCUS9398">
    <property type="protein sequence ID" value="MBELARI_LOCUS9398"/>
    <property type="gene ID" value="MBELARI_LOCUS9398"/>
</dbReference>
<dbReference type="GO" id="GO:0007169">
    <property type="term" value="P:cell surface receptor protein tyrosine kinase signaling pathway"/>
    <property type="evidence" value="ECO:0007669"/>
    <property type="project" value="TreeGrafter"/>
</dbReference>
<evidence type="ECO:0000313" key="5">
    <source>
        <dbReference type="Proteomes" id="UP000887575"/>
    </source>
</evidence>
<dbReference type="InterPro" id="IPR011009">
    <property type="entry name" value="Kinase-like_dom_sf"/>
</dbReference>
<dbReference type="InterPro" id="IPR008266">
    <property type="entry name" value="Tyr_kinase_AS"/>
</dbReference>
<dbReference type="SUPFAM" id="SSF56112">
    <property type="entry name" value="Protein kinase-like (PK-like)"/>
    <property type="match status" value="1"/>
</dbReference>
<evidence type="ECO:0000259" key="4">
    <source>
        <dbReference type="PROSITE" id="PS50011"/>
    </source>
</evidence>
<feature type="compositionally biased region" description="Polar residues" evidence="1">
    <location>
        <begin position="979"/>
        <end position="990"/>
    </location>
</feature>
<evidence type="ECO:0000256" key="3">
    <source>
        <dbReference type="SAM" id="SignalP"/>
    </source>
</evidence>
<dbReference type="InterPro" id="IPR020635">
    <property type="entry name" value="Tyr_kinase_cat_dom"/>
</dbReference>
<feature type="domain" description="Protein kinase" evidence="4">
    <location>
        <begin position="543"/>
        <end position="855"/>
    </location>
</feature>
<feature type="signal peptide" evidence="3">
    <location>
        <begin position="1"/>
        <end position="21"/>
    </location>
</feature>
<dbReference type="InterPro" id="IPR050122">
    <property type="entry name" value="RTK"/>
</dbReference>
<dbReference type="PROSITE" id="PS00109">
    <property type="entry name" value="PROTEIN_KINASE_TYR"/>
    <property type="match status" value="1"/>
</dbReference>
<dbReference type="Gene3D" id="3.30.200.20">
    <property type="entry name" value="Phosphorylase Kinase, domain 1"/>
    <property type="match status" value="1"/>
</dbReference>
<dbReference type="PRINTS" id="PR00109">
    <property type="entry name" value="TYRKINASE"/>
</dbReference>
<dbReference type="PANTHER" id="PTHR24416">
    <property type="entry name" value="TYROSINE-PROTEIN KINASE RECEPTOR"/>
    <property type="match status" value="1"/>
</dbReference>
<keyword evidence="2" id="KW-0812">Transmembrane</keyword>
<evidence type="ECO:0000256" key="2">
    <source>
        <dbReference type="SAM" id="Phobius"/>
    </source>
</evidence>
<dbReference type="Pfam" id="PF07714">
    <property type="entry name" value="PK_Tyr_Ser-Thr"/>
    <property type="match status" value="1"/>
</dbReference>
<feature type="region of interest" description="Disordered" evidence="1">
    <location>
        <begin position="929"/>
        <end position="990"/>
    </location>
</feature>
<evidence type="ECO:0000313" key="6">
    <source>
        <dbReference type="WBParaSite" id="MBELARI_LOCUS9398"/>
    </source>
</evidence>
<proteinExistence type="predicted"/>
<keyword evidence="2" id="KW-0472">Membrane</keyword>
<organism evidence="5 6">
    <name type="scientific">Mesorhabditis belari</name>
    <dbReference type="NCBI Taxonomy" id="2138241"/>
    <lineage>
        <taxon>Eukaryota</taxon>
        <taxon>Metazoa</taxon>
        <taxon>Ecdysozoa</taxon>
        <taxon>Nematoda</taxon>
        <taxon>Chromadorea</taxon>
        <taxon>Rhabditida</taxon>
        <taxon>Rhabditina</taxon>
        <taxon>Rhabditomorpha</taxon>
        <taxon>Rhabditoidea</taxon>
        <taxon>Rhabditidae</taxon>
        <taxon>Mesorhabditinae</taxon>
        <taxon>Mesorhabditis</taxon>
    </lineage>
</organism>
<feature type="compositionally biased region" description="Basic and acidic residues" evidence="1">
    <location>
        <begin position="935"/>
        <end position="960"/>
    </location>
</feature>
<dbReference type="Gene3D" id="1.10.510.10">
    <property type="entry name" value="Transferase(Phosphotransferase) domain 1"/>
    <property type="match status" value="1"/>
</dbReference>
<dbReference type="CDD" id="cd00192">
    <property type="entry name" value="PTKc"/>
    <property type="match status" value="1"/>
</dbReference>
<dbReference type="GO" id="GO:0005886">
    <property type="term" value="C:plasma membrane"/>
    <property type="evidence" value="ECO:0007669"/>
    <property type="project" value="TreeGrafter"/>
</dbReference>
<dbReference type="AlphaFoldDB" id="A0AAF3FRQ7"/>
<dbReference type="FunFam" id="1.10.510.10:FF:000994">
    <property type="entry name" value="Hypoxia Inhibited Receptor tyrosine kinase"/>
    <property type="match status" value="1"/>
</dbReference>
<dbReference type="InterPro" id="IPR001245">
    <property type="entry name" value="Ser-Thr/Tyr_kinase_cat_dom"/>
</dbReference>
<keyword evidence="2" id="KW-1133">Transmembrane helix</keyword>
<accession>A0AAF3FRQ7</accession>
<evidence type="ECO:0000256" key="1">
    <source>
        <dbReference type="SAM" id="MobiDB-lite"/>
    </source>
</evidence>
<dbReference type="PROSITE" id="PS50011">
    <property type="entry name" value="PROTEIN_KINASE_DOM"/>
    <property type="match status" value="1"/>
</dbReference>
<keyword evidence="3" id="KW-0732">Signal</keyword>
<feature type="region of interest" description="Disordered" evidence="1">
    <location>
        <begin position="889"/>
        <end position="911"/>
    </location>
</feature>
<dbReference type="SMART" id="SM00219">
    <property type="entry name" value="TyrKc"/>
    <property type="match status" value="1"/>
</dbReference>
<dbReference type="GO" id="GO:0043235">
    <property type="term" value="C:receptor complex"/>
    <property type="evidence" value="ECO:0007669"/>
    <property type="project" value="TreeGrafter"/>
</dbReference>
<feature type="transmembrane region" description="Helical" evidence="2">
    <location>
        <begin position="474"/>
        <end position="497"/>
    </location>
</feature>
<sequence length="990" mass="111936">MDVSQFMIVLFLFIFPISVHSFFTTPEQCFFRCQAQCVEVTGQSREVFDKCGPQCERYNNTNLCSPTNVSCWQNCDDLGSSTVIDTPTRLVSSKDPMGSTHVQWIPVPKVQFYIVQYKFSNEIDFSDSKQQLTCLAFIDNFLITGGPDCESPTIRVAAVSVNGISNFTDSLKLPKPAPVFTNVTLLVGSMTYSPEPFTSDFFTSNGSLDLTFIFSPLDWQLGMPDIVVEPFFHLFTCSNLNNEGAVLPQGTFTMGPGRNEISTRLPADYMYQDCKFAYFLNSATSQICGTSTILDSPPNGEIQTLTINCNSVEHSPCSSIQFPAPICGRTAGGKATPLWDKLPGKDAEFSVNYTVNLIKNSPSFNYMVAFFGPAADFADNQSEFLGVNILNVTQKVSDCIEFHESGECLRRNDNNTFRLDNLQWDTEYGIVVCGVRDPRNTTFPDVLAGNKAIKPRAEKVEVYARDYESNNTGLIVGLVVGSLLFIIFSIIIGCCCYTKKQKNKNKLYALKLAQLDRNLRDGRYTNLPKKSDIWEIERRNLIIESDKKLGSGAFGSVFMGKLLGKSLGHKDANSPLGINLMRAENCDVAVKMLPEYADDVSKSEFLQEIALMKSMGYHERLVNMLACVTESEPYCLVVEFCNNGDLLQFLQERCKYMIKLDEACVNYHEPTEDDVYDETMILTMKQLLMFSVQISYGLEYLSQKGFVHRDVAARNVLVSNRSEVKIGDFGLTRYIYSENSQYVSKGGRLPLKWMSPEAIRHYEFSSKSDVWSFGVLLFEVITLGGSPYPCIQPVDMLDYLEQGGRIEQPDNCPDDYYQVMKSCWTFNPTDRPEFSVIRQRLAMQLEEVTEEYSYLKLDSRKEYYNFGYHDRSKLDTVVIPENEVVLMETPENALHRMNSEETPGGESSKNETIETSLSYGDRANSVSLESLPMDDEVHQVDETENSENEKRERFSDDFHPNRPQTNSPQESPRFHLKTNPFTHNNDISEI</sequence>
<reference evidence="6" key="1">
    <citation type="submission" date="2024-02" db="UniProtKB">
        <authorList>
            <consortium name="WormBaseParasite"/>
        </authorList>
    </citation>
    <scope>IDENTIFICATION</scope>
</reference>
<keyword evidence="5" id="KW-1185">Reference proteome</keyword>
<dbReference type="GO" id="GO:0005524">
    <property type="term" value="F:ATP binding"/>
    <property type="evidence" value="ECO:0007669"/>
    <property type="project" value="InterPro"/>
</dbReference>
<dbReference type="GO" id="GO:0004714">
    <property type="term" value="F:transmembrane receptor protein tyrosine kinase activity"/>
    <property type="evidence" value="ECO:0007669"/>
    <property type="project" value="TreeGrafter"/>
</dbReference>